<keyword evidence="2" id="KW-0732">Signal</keyword>
<dbReference type="KEGG" id="lpil:LIP_1892"/>
<feature type="signal peptide" evidence="2">
    <location>
        <begin position="1"/>
        <end position="17"/>
    </location>
</feature>
<proteinExistence type="predicted"/>
<sequence>MAWVLLLVLVATATTTAAQEWRAGTAAVSFSPRPQDLEDGIYLGGYGAYQERGKAVGTYAPIYVRSLALTDGKERLLLLTLDAVGIDNQLLARIRDGASKATGWPEDRIWVAATHTHSAPDLQGLWGGTAPAYRAYVVLRTTQAARQAVDALEPVELAATSLRASGLGLNRRSWAFTDETLSLLVARRPSGDTVAMVVNVGMHPTLLGAGNLLISPDWVGPMLSALEEWYGGTVLFVNGAEGDVVPADTLPGLTGATEYGLRVALQADQALRRLPSPAGASRAAATRAAGAPGPAPSAPGGTVSPAARWVTLEPELAVSVGEVSLPVQNQAFIQAIQRGILQYDVQQTEGGLSITTRVGHAVLGRAPQQAEMLTVPGEAVTRLGIQLRGLMQSPTSFLLGLTQDTLGYFIPWDEWMTGRNGNYEESVSLGVTPAVLLHQALSGLP</sequence>
<evidence type="ECO:0000256" key="1">
    <source>
        <dbReference type="SAM" id="MobiDB-lite"/>
    </source>
</evidence>
<evidence type="ECO:0000313" key="3">
    <source>
        <dbReference type="EMBL" id="BAS27733.1"/>
    </source>
</evidence>
<evidence type="ECO:0008006" key="5">
    <source>
        <dbReference type="Google" id="ProtNLM"/>
    </source>
</evidence>
<evidence type="ECO:0000313" key="4">
    <source>
        <dbReference type="Proteomes" id="UP000065807"/>
    </source>
</evidence>
<feature type="region of interest" description="Disordered" evidence="1">
    <location>
        <begin position="276"/>
        <end position="302"/>
    </location>
</feature>
<reference evidence="4" key="1">
    <citation type="submission" date="2015-07" db="EMBL/GenBank/DDBJ databases">
        <title>Complete genome sequence and phylogenetic analysis of Limnochorda pilosa.</title>
        <authorList>
            <person name="Watanabe M."/>
            <person name="Kojima H."/>
            <person name="Fukui M."/>
        </authorList>
    </citation>
    <scope>NUCLEOTIDE SEQUENCE [LARGE SCALE GENOMIC DNA]</scope>
    <source>
        <strain evidence="4">HC45</strain>
    </source>
</reference>
<accession>A0A0K2SKU9</accession>
<dbReference type="STRING" id="1555112.LIP_1892"/>
<dbReference type="EMBL" id="AP014924">
    <property type="protein sequence ID" value="BAS27733.1"/>
    <property type="molecule type" value="Genomic_DNA"/>
</dbReference>
<reference evidence="4" key="2">
    <citation type="journal article" date="2016" name="Int. J. Syst. Evol. Microbiol.">
        <title>Complete genome sequence and cell structure of Limnochorda pilosa, a Gram-negative spore-former within the phylum Firmicutes.</title>
        <authorList>
            <person name="Watanabe M."/>
            <person name="Kojima H."/>
            <person name="Fukui M."/>
        </authorList>
    </citation>
    <scope>NUCLEOTIDE SEQUENCE [LARGE SCALE GENOMIC DNA]</scope>
    <source>
        <strain evidence="4">HC45</strain>
    </source>
</reference>
<dbReference type="AlphaFoldDB" id="A0A0K2SKU9"/>
<organism evidence="3 4">
    <name type="scientific">Limnochorda pilosa</name>
    <dbReference type="NCBI Taxonomy" id="1555112"/>
    <lineage>
        <taxon>Bacteria</taxon>
        <taxon>Bacillati</taxon>
        <taxon>Bacillota</taxon>
        <taxon>Limnochordia</taxon>
        <taxon>Limnochordales</taxon>
        <taxon>Limnochordaceae</taxon>
        <taxon>Limnochorda</taxon>
    </lineage>
</organism>
<evidence type="ECO:0000256" key="2">
    <source>
        <dbReference type="SAM" id="SignalP"/>
    </source>
</evidence>
<protein>
    <recommendedName>
        <fullName evidence="5">Neutral/alkaline non-lysosomal ceramidase N-terminal domain-containing protein</fullName>
    </recommendedName>
</protein>
<gene>
    <name evidence="3" type="ORF">LIP_1892</name>
</gene>
<keyword evidence="4" id="KW-1185">Reference proteome</keyword>
<name>A0A0K2SKU9_LIMPI</name>
<dbReference type="Proteomes" id="UP000065807">
    <property type="component" value="Chromosome"/>
</dbReference>
<feature type="chain" id="PRO_5039670475" description="Neutral/alkaline non-lysosomal ceramidase N-terminal domain-containing protein" evidence="2">
    <location>
        <begin position="18"/>
        <end position="445"/>
    </location>
</feature>